<organism evidence="1">
    <name type="scientific">bioreactor metagenome</name>
    <dbReference type="NCBI Taxonomy" id="1076179"/>
    <lineage>
        <taxon>unclassified sequences</taxon>
        <taxon>metagenomes</taxon>
        <taxon>ecological metagenomes</taxon>
    </lineage>
</organism>
<name>A0A645GVT7_9ZZZZ</name>
<gene>
    <name evidence="1" type="ORF">SDC9_177847</name>
</gene>
<dbReference type="AlphaFoldDB" id="A0A645GVT7"/>
<comment type="caution">
    <text evidence="1">The sequence shown here is derived from an EMBL/GenBank/DDBJ whole genome shotgun (WGS) entry which is preliminary data.</text>
</comment>
<evidence type="ECO:0000313" key="1">
    <source>
        <dbReference type="EMBL" id="MPN30376.1"/>
    </source>
</evidence>
<accession>A0A645GVT7</accession>
<reference evidence="1" key="1">
    <citation type="submission" date="2019-08" db="EMBL/GenBank/DDBJ databases">
        <authorList>
            <person name="Kucharzyk K."/>
            <person name="Murdoch R.W."/>
            <person name="Higgins S."/>
            <person name="Loffler F."/>
        </authorList>
    </citation>
    <scope>NUCLEOTIDE SEQUENCE</scope>
</reference>
<dbReference type="EMBL" id="VSSQ01081476">
    <property type="protein sequence ID" value="MPN30376.1"/>
    <property type="molecule type" value="Genomic_DNA"/>
</dbReference>
<protein>
    <submittedName>
        <fullName evidence="1">Uncharacterized protein</fullName>
    </submittedName>
</protein>
<sequence length="75" mass="8213">MRQVRSNIVILFYKSLVDGIVRVSPGIGRGNECDKTVFRSVVSGFRVFHGSHCLEKFRQPVCLGAGGSVRGFGKV</sequence>
<proteinExistence type="predicted"/>